<evidence type="ECO:0000259" key="23">
    <source>
        <dbReference type="PROSITE" id="PS51819"/>
    </source>
</evidence>
<dbReference type="InterPro" id="IPR041735">
    <property type="entry name" value="4OHPhenylPyrv_dOase_C"/>
</dbReference>
<dbReference type="InParanoid" id="D3BH20"/>
<evidence type="ECO:0000313" key="25">
    <source>
        <dbReference type="Proteomes" id="UP000001396"/>
    </source>
</evidence>
<evidence type="ECO:0000256" key="1">
    <source>
        <dbReference type="ARBA" id="ARBA00004395"/>
    </source>
</evidence>
<evidence type="ECO:0000256" key="10">
    <source>
        <dbReference type="ARBA" id="ARBA00022737"/>
    </source>
</evidence>
<evidence type="ECO:0000256" key="21">
    <source>
        <dbReference type="PIRNR" id="PIRNR009283"/>
    </source>
</evidence>
<feature type="binding site" evidence="22">
    <location>
        <position position="259"/>
    </location>
    <ligand>
        <name>Fe cation</name>
        <dbReference type="ChEBI" id="CHEBI:24875"/>
    </ligand>
</feature>
<comment type="function">
    <text evidence="19">Catalyzes the conversion of 4-hydroxyphenylpyruvic acid to homogentisic acid, one of the steps in tyrosine catabolism.</text>
</comment>
<dbReference type="OMA" id="DPFPVKG"/>
<evidence type="ECO:0000256" key="9">
    <source>
        <dbReference type="ARBA" id="ARBA00022723"/>
    </source>
</evidence>
<dbReference type="SUPFAM" id="SSF54593">
    <property type="entry name" value="Glyoxalase/Bleomycin resistance protein/Dihydroxybiphenyl dioxygenase"/>
    <property type="match status" value="1"/>
</dbReference>
<feature type="domain" description="VOC" evidence="23">
    <location>
        <begin position="175"/>
        <end position="332"/>
    </location>
</feature>
<dbReference type="GO" id="GO:0042802">
    <property type="term" value="F:identical protein binding"/>
    <property type="evidence" value="ECO:0007669"/>
    <property type="project" value="UniProtKB-ARBA"/>
</dbReference>
<dbReference type="InterPro" id="IPR037523">
    <property type="entry name" value="VOC_core"/>
</dbReference>
<evidence type="ECO:0000256" key="22">
    <source>
        <dbReference type="PIRSR" id="PIRSR009283-1"/>
    </source>
</evidence>
<comment type="similarity">
    <text evidence="5 21">Belongs to the 4HPPD family.</text>
</comment>
<feature type="binding site" evidence="22">
    <location>
        <position position="343"/>
    </location>
    <ligand>
        <name>Fe cation</name>
        <dbReference type="ChEBI" id="CHEBI:24875"/>
    </ligand>
</feature>
<dbReference type="RefSeq" id="XP_020431525.1">
    <property type="nucleotide sequence ID" value="XM_020578656.1"/>
</dbReference>
<dbReference type="EMBL" id="ADBJ01000035">
    <property type="protein sequence ID" value="EFA79404.1"/>
    <property type="molecule type" value="Genomic_DNA"/>
</dbReference>
<reference evidence="24 25" key="1">
    <citation type="journal article" date="2011" name="Genome Res.">
        <title>Phylogeny-wide analysis of social amoeba genomes highlights ancient origins for complex intercellular communication.</title>
        <authorList>
            <person name="Heidel A.J."/>
            <person name="Lawal H.M."/>
            <person name="Felder M."/>
            <person name="Schilde C."/>
            <person name="Helps N.R."/>
            <person name="Tunggal B."/>
            <person name="Rivero F."/>
            <person name="John U."/>
            <person name="Schleicher M."/>
            <person name="Eichinger L."/>
            <person name="Platzer M."/>
            <person name="Noegel A.A."/>
            <person name="Schaap P."/>
            <person name="Gloeckner G."/>
        </authorList>
    </citation>
    <scope>NUCLEOTIDE SEQUENCE [LARGE SCALE GENOMIC DNA]</scope>
    <source>
        <strain evidence="25">ATCC 26659 / Pp 5 / PN500</strain>
    </source>
</reference>
<keyword evidence="10" id="KW-0677">Repeat</keyword>
<evidence type="ECO:0000256" key="7">
    <source>
        <dbReference type="ARBA" id="ARBA00018452"/>
    </source>
</evidence>
<dbReference type="GO" id="GO:0003868">
    <property type="term" value="F:4-hydroxyphenylpyruvate dioxygenase activity"/>
    <property type="evidence" value="ECO:0007669"/>
    <property type="project" value="UniProtKB-EC"/>
</dbReference>
<dbReference type="Proteomes" id="UP000001396">
    <property type="component" value="Unassembled WGS sequence"/>
</dbReference>
<dbReference type="PANTHER" id="PTHR11959:SF1">
    <property type="entry name" value="4-HYDROXYPHENYLPYRUVATE DIOXYGENASE"/>
    <property type="match status" value="1"/>
</dbReference>
<keyword evidence="13" id="KW-0223">Dioxygenase</keyword>
<dbReference type="GO" id="GO:0000139">
    <property type="term" value="C:Golgi membrane"/>
    <property type="evidence" value="ECO:0007669"/>
    <property type="project" value="UniProtKB-SubCell"/>
</dbReference>
<dbReference type="PANTHER" id="PTHR11959">
    <property type="entry name" value="4-HYDROXYPHENYLPYRUVATE DIOXYGENASE"/>
    <property type="match status" value="1"/>
</dbReference>
<dbReference type="GO" id="GO:0005789">
    <property type="term" value="C:endoplasmic reticulum membrane"/>
    <property type="evidence" value="ECO:0007669"/>
    <property type="project" value="UniProtKB-SubCell"/>
</dbReference>
<evidence type="ECO:0000256" key="3">
    <source>
        <dbReference type="ARBA" id="ARBA00004496"/>
    </source>
</evidence>
<evidence type="ECO:0000256" key="13">
    <source>
        <dbReference type="ARBA" id="ARBA00022964"/>
    </source>
</evidence>
<feature type="binding site" evidence="22">
    <location>
        <position position="177"/>
    </location>
    <ligand>
        <name>Fe cation</name>
        <dbReference type="ChEBI" id="CHEBI:24875"/>
    </ligand>
</feature>
<dbReference type="FunCoup" id="D3BH20">
    <property type="interactions" value="121"/>
</dbReference>
<keyword evidence="9 22" id="KW-0479">Metal-binding</keyword>
<evidence type="ECO:0000256" key="4">
    <source>
        <dbReference type="ARBA" id="ARBA00005162"/>
    </source>
</evidence>
<evidence type="ECO:0000256" key="17">
    <source>
        <dbReference type="ARBA" id="ARBA00023136"/>
    </source>
</evidence>
<comment type="subunit">
    <text evidence="6">Homodimer.</text>
</comment>
<accession>D3BH20</accession>
<keyword evidence="25" id="KW-1185">Reference proteome</keyword>
<dbReference type="CDD" id="cd07250">
    <property type="entry name" value="HPPD_C_like"/>
    <property type="match status" value="1"/>
</dbReference>
<feature type="domain" description="VOC" evidence="23">
    <location>
        <begin position="11"/>
        <end position="143"/>
    </location>
</feature>
<keyword evidence="17" id="KW-0472">Membrane</keyword>
<protein>
    <recommendedName>
        <fullName evidence="7 21">4-hydroxyphenylpyruvate dioxygenase</fullName>
    </recommendedName>
</protein>
<dbReference type="STRING" id="670386.D3BH20"/>
<comment type="catalytic activity">
    <reaction evidence="20">
        <text>3-(4-hydroxyphenyl)pyruvate + O2 = homogentisate + CO2</text>
        <dbReference type="Rhea" id="RHEA:16189"/>
        <dbReference type="ChEBI" id="CHEBI:15379"/>
        <dbReference type="ChEBI" id="CHEBI:16169"/>
        <dbReference type="ChEBI" id="CHEBI:16526"/>
        <dbReference type="ChEBI" id="CHEBI:36242"/>
        <dbReference type="EC" id="1.13.11.27"/>
    </reaction>
    <physiologicalReaction direction="left-to-right" evidence="20">
        <dbReference type="Rhea" id="RHEA:16190"/>
    </physiologicalReaction>
</comment>
<organism evidence="24 25">
    <name type="scientific">Heterostelium pallidum (strain ATCC 26659 / Pp 5 / PN500)</name>
    <name type="common">Cellular slime mold</name>
    <name type="synonym">Polysphondylium pallidum</name>
    <dbReference type="NCBI Taxonomy" id="670386"/>
    <lineage>
        <taxon>Eukaryota</taxon>
        <taxon>Amoebozoa</taxon>
        <taxon>Evosea</taxon>
        <taxon>Eumycetozoa</taxon>
        <taxon>Dictyostelia</taxon>
        <taxon>Acytosteliales</taxon>
        <taxon>Acytosteliaceae</taxon>
        <taxon>Heterostelium</taxon>
    </lineage>
</organism>
<keyword evidence="12" id="KW-0828">Tyrosine catabolism</keyword>
<dbReference type="FunFam" id="3.10.180.10:FF:000022">
    <property type="entry name" value="4-hydroxyphenylpyruvate dioxygenase"/>
    <property type="match status" value="1"/>
</dbReference>
<evidence type="ECO:0000256" key="5">
    <source>
        <dbReference type="ARBA" id="ARBA00005877"/>
    </source>
</evidence>
<dbReference type="GeneID" id="31363303"/>
<dbReference type="PIRSF" id="PIRSF009283">
    <property type="entry name" value="HPP_dOase"/>
    <property type="match status" value="1"/>
</dbReference>
<dbReference type="InterPro" id="IPR004360">
    <property type="entry name" value="Glyas_Fos-R_dOase_dom"/>
</dbReference>
<dbReference type="InterPro" id="IPR029068">
    <property type="entry name" value="Glyas_Bleomycin-R_OHBP_Dase"/>
</dbReference>
<evidence type="ECO:0000256" key="12">
    <source>
        <dbReference type="ARBA" id="ARBA00022878"/>
    </source>
</evidence>
<evidence type="ECO:0000256" key="2">
    <source>
        <dbReference type="ARBA" id="ARBA00004406"/>
    </source>
</evidence>
<gene>
    <name evidence="24" type="ORF">PPL_07822</name>
</gene>
<dbReference type="CDD" id="cd08342">
    <property type="entry name" value="HPPD_N_like"/>
    <property type="match status" value="1"/>
</dbReference>
<dbReference type="GO" id="GO:0046872">
    <property type="term" value="F:metal ion binding"/>
    <property type="evidence" value="ECO:0007669"/>
    <property type="project" value="UniProtKB-KW"/>
</dbReference>
<dbReference type="NCBIfam" id="TIGR01263">
    <property type="entry name" value="4HPPD"/>
    <property type="match status" value="1"/>
</dbReference>
<dbReference type="AlphaFoldDB" id="D3BH20"/>
<evidence type="ECO:0000256" key="18">
    <source>
        <dbReference type="ARBA" id="ARBA00023232"/>
    </source>
</evidence>
<sequence>MIPTSIKNIETYDHITFWVGNAKQASSYYCSKFGFDRIAVKDLETGDREYATHVVRQNRITLSFVSSLTTDNKEFAKHMEMGGDGIKDLAFTVDDAKLSYSSAVEAGAVSIKEPYELSDENGIVIMATIASPIGNLTHTFVQRNKYTGEFLPGFSSNVFKDPLTHITGPVGLKVCDHHVYCVEDNTLLKNVDWYERVMGFHQYWTPSEKIKTETSELSSIVVADPTQNVKIPINQTEKRIQKSQVEEYIDFYGRAGIQHIALTTDNIVDSIDKITKRGVELMRPPKHYYDVVKPKMAAAGINVTEGFELLEKYGIFVDNDEKAGYLLQVFTKPMQDRPTFIVEIIQKVENSMGFGAGNFKSIFEAIEIEQTKRGNS</sequence>
<dbReference type="PROSITE" id="PS51819">
    <property type="entry name" value="VOC"/>
    <property type="match status" value="2"/>
</dbReference>
<evidence type="ECO:0000256" key="14">
    <source>
        <dbReference type="ARBA" id="ARBA00023002"/>
    </source>
</evidence>
<evidence type="ECO:0000256" key="16">
    <source>
        <dbReference type="ARBA" id="ARBA00023034"/>
    </source>
</evidence>
<name>D3BH20_HETP5</name>
<dbReference type="InterPro" id="IPR005956">
    <property type="entry name" value="4OHPhenylPyrv_dOase"/>
</dbReference>
<dbReference type="GO" id="GO:0006572">
    <property type="term" value="P:L-tyrosine catabolic process"/>
    <property type="evidence" value="ECO:0007669"/>
    <property type="project" value="UniProtKB-KW"/>
</dbReference>
<dbReference type="InterPro" id="IPR041736">
    <property type="entry name" value="4OHPhenylPyrv_dOase_N"/>
</dbReference>
<keyword evidence="14" id="KW-0560">Oxidoreductase</keyword>
<evidence type="ECO:0000256" key="11">
    <source>
        <dbReference type="ARBA" id="ARBA00022824"/>
    </source>
</evidence>
<evidence type="ECO:0000256" key="20">
    <source>
        <dbReference type="ARBA" id="ARBA00048047"/>
    </source>
</evidence>
<proteinExistence type="inferred from homology"/>
<evidence type="ECO:0000256" key="15">
    <source>
        <dbReference type="ARBA" id="ARBA00023004"/>
    </source>
</evidence>
<keyword evidence="8" id="KW-0963">Cytoplasm</keyword>
<comment type="cofactor">
    <cofactor evidence="22">
        <name>Fe cation</name>
        <dbReference type="ChEBI" id="CHEBI:24875"/>
    </cofactor>
    <text evidence="22">Binds 1 Fe cation per subunit.</text>
</comment>
<keyword evidence="18" id="KW-0585">Phenylalanine catabolism</keyword>
<evidence type="ECO:0000256" key="6">
    <source>
        <dbReference type="ARBA" id="ARBA00011738"/>
    </source>
</evidence>
<keyword evidence="16" id="KW-0333">Golgi apparatus</keyword>
<keyword evidence="11" id="KW-0256">Endoplasmic reticulum</keyword>
<comment type="caution">
    <text evidence="24">The sequence shown here is derived from an EMBL/GenBank/DDBJ whole genome shotgun (WGS) entry which is preliminary data.</text>
</comment>
<evidence type="ECO:0000256" key="8">
    <source>
        <dbReference type="ARBA" id="ARBA00022490"/>
    </source>
</evidence>
<evidence type="ECO:0000313" key="24">
    <source>
        <dbReference type="EMBL" id="EFA79404.1"/>
    </source>
</evidence>
<dbReference type="Gene3D" id="3.10.180.10">
    <property type="entry name" value="2,3-Dihydroxybiphenyl 1,2-Dioxygenase, domain 1"/>
    <property type="match status" value="2"/>
</dbReference>
<comment type="pathway">
    <text evidence="4">Amino-acid degradation; L-phenylalanine degradation; acetoacetate and fumarate from L-phenylalanine: step 3/6.</text>
</comment>
<evidence type="ECO:0000256" key="19">
    <source>
        <dbReference type="ARBA" id="ARBA00033727"/>
    </source>
</evidence>
<keyword evidence="15 22" id="KW-0408">Iron</keyword>
<dbReference type="GO" id="GO:0006559">
    <property type="term" value="P:L-phenylalanine catabolic process"/>
    <property type="evidence" value="ECO:0007669"/>
    <property type="project" value="UniProtKB-KW"/>
</dbReference>
<comment type="subcellular location">
    <subcellularLocation>
        <location evidence="3">Cytoplasm</location>
    </subcellularLocation>
    <subcellularLocation>
        <location evidence="2">Endoplasmic reticulum membrane</location>
        <topology evidence="2">Peripheral membrane protein</topology>
    </subcellularLocation>
    <subcellularLocation>
        <location evidence="1">Golgi apparatus membrane</location>
        <topology evidence="1">Peripheral membrane protein</topology>
    </subcellularLocation>
</comment>
<dbReference type="Pfam" id="PF00903">
    <property type="entry name" value="Glyoxalase"/>
    <property type="match status" value="2"/>
</dbReference>